<evidence type="ECO:0000256" key="3">
    <source>
        <dbReference type="ARBA" id="ARBA00012473"/>
    </source>
</evidence>
<keyword evidence="5" id="KW-0813">Transport</keyword>
<evidence type="ECO:0000256" key="10">
    <source>
        <dbReference type="ARBA" id="ARBA00022840"/>
    </source>
</evidence>
<evidence type="ECO:0000256" key="16">
    <source>
        <dbReference type="ARBA" id="ARBA00034006"/>
    </source>
</evidence>
<comment type="caution">
    <text evidence="18">The sequence shown here is derived from an EMBL/GenBank/DDBJ whole genome shotgun (WGS) entry which is preliminary data.</text>
</comment>
<dbReference type="Proteomes" id="UP001169764">
    <property type="component" value="Unassembled WGS sequence"/>
</dbReference>
<keyword evidence="10" id="KW-0067">ATP-binding</keyword>
<dbReference type="InterPro" id="IPR040627">
    <property type="entry name" value="T3SS_ATPase_C"/>
</dbReference>
<keyword evidence="11" id="KW-0653">Protein transport</keyword>
<keyword evidence="7" id="KW-0547">Nucleotide-binding</keyword>
<sequence>MHNALSQTGLAARAATLLEGLDIGHMSPRRIGRLASYDGLMLEATGFPEPVGSNARVIDADGRGALAEVVGFRGDRTLLMALDADAPHSAGARVEPDRRGTTVEVGEGLLGRVVDALGNPLDGLGPIMTKARWPLNGTRANPLDRARVTEPFDTGVRAINALLTAGVGQRIAIVAGSGVGKSVLMGQILAGAEADVIVVGLVGERSREVSDFLETKLTGDVRAKTAVVAVPADHPPILRLRAAMRATAIAEYFRDQGKRVLLLIDSLTRVAHAQREIGLSLGEPPTMKGYPPSALGLIPRLCERAGADARTGGSITALYTVLADGDDTDDPIVDTARAIVDGHIVLARSLAEQGVFPAIHVGRSLSRVMTDIVSHEQQEAARTLRRLWSTYDENRDLILMGAYRHGSDPMIDAAIAHMPLILEFIRQGQKELVTLNESVTTLVANFGA</sequence>
<evidence type="ECO:0000313" key="18">
    <source>
        <dbReference type="EMBL" id="MDO6416525.1"/>
    </source>
</evidence>
<dbReference type="InterPro" id="IPR003593">
    <property type="entry name" value="AAA+_ATPase"/>
</dbReference>
<evidence type="ECO:0000256" key="9">
    <source>
        <dbReference type="ARBA" id="ARBA00022795"/>
    </source>
</evidence>
<comment type="catalytic activity">
    <reaction evidence="16">
        <text>ATP + H2O + cellular proteinSide 1 = ADP + phosphate + cellular proteinSide 2.</text>
        <dbReference type="EC" id="7.4.2.8"/>
    </reaction>
</comment>
<name>A0ABT8YDR7_9SPHN</name>
<dbReference type="PANTHER" id="PTHR15184">
    <property type="entry name" value="ATP SYNTHASE"/>
    <property type="match status" value="1"/>
</dbReference>
<keyword evidence="14" id="KW-1006">Bacterial flagellum protein export</keyword>
<organism evidence="18 19">
    <name type="scientific">Sphingomonas natans</name>
    <dbReference type="NCBI Taxonomy" id="3063330"/>
    <lineage>
        <taxon>Bacteria</taxon>
        <taxon>Pseudomonadati</taxon>
        <taxon>Pseudomonadota</taxon>
        <taxon>Alphaproteobacteria</taxon>
        <taxon>Sphingomonadales</taxon>
        <taxon>Sphingomonadaceae</taxon>
        <taxon>Sphingomonas</taxon>
    </lineage>
</organism>
<keyword evidence="8" id="KW-0375">Hydrogen ion transport</keyword>
<dbReference type="PROSITE" id="PS00152">
    <property type="entry name" value="ATPASE_ALPHA_BETA"/>
    <property type="match status" value="1"/>
</dbReference>
<feature type="domain" description="AAA+ ATPase" evidence="17">
    <location>
        <begin position="167"/>
        <end position="350"/>
    </location>
</feature>
<evidence type="ECO:0000256" key="6">
    <source>
        <dbReference type="ARBA" id="ARBA00022490"/>
    </source>
</evidence>
<dbReference type="CDD" id="cd18117">
    <property type="entry name" value="ATP-synt_flagellum-secretory_path_III_N"/>
    <property type="match status" value="1"/>
</dbReference>
<dbReference type="SUPFAM" id="SSF52540">
    <property type="entry name" value="P-loop containing nucleoside triphosphate hydrolases"/>
    <property type="match status" value="1"/>
</dbReference>
<evidence type="ECO:0000256" key="11">
    <source>
        <dbReference type="ARBA" id="ARBA00022927"/>
    </source>
</evidence>
<accession>A0ABT8YDR7</accession>
<dbReference type="NCBIfam" id="TIGR01026">
    <property type="entry name" value="fliI_yscN"/>
    <property type="match status" value="1"/>
</dbReference>
<dbReference type="EMBL" id="JAUOTP010000011">
    <property type="protein sequence ID" value="MDO6416525.1"/>
    <property type="molecule type" value="Genomic_DNA"/>
</dbReference>
<gene>
    <name evidence="18" type="ORF">Q4F19_19235</name>
</gene>
<evidence type="ECO:0000259" key="17">
    <source>
        <dbReference type="SMART" id="SM00382"/>
    </source>
</evidence>
<evidence type="ECO:0000256" key="2">
    <source>
        <dbReference type="ARBA" id="ARBA00008936"/>
    </source>
</evidence>
<comment type="subcellular location">
    <subcellularLocation>
        <location evidence="1">Cytoplasm</location>
    </subcellularLocation>
</comment>
<evidence type="ECO:0000256" key="7">
    <source>
        <dbReference type="ARBA" id="ARBA00022741"/>
    </source>
</evidence>
<dbReference type="PANTHER" id="PTHR15184:SF81">
    <property type="entry name" value="FLAGELLUM-SPECIFIC ATP SYNTHASE"/>
    <property type="match status" value="1"/>
</dbReference>
<evidence type="ECO:0000256" key="13">
    <source>
        <dbReference type="ARBA" id="ARBA00023065"/>
    </source>
</evidence>
<protein>
    <recommendedName>
        <fullName evidence="4">Flagellum-specific ATP synthase</fullName>
        <ecNumber evidence="3">7.1.2.2</ecNumber>
    </recommendedName>
</protein>
<keyword evidence="12" id="KW-1278">Translocase</keyword>
<reference evidence="18" key="1">
    <citation type="submission" date="2023-07" db="EMBL/GenBank/DDBJ databases">
        <authorList>
            <person name="Kim M."/>
        </authorList>
    </citation>
    <scope>NUCLEOTIDE SEQUENCE</scope>
    <source>
        <strain evidence="18">BIUV-7</strain>
    </source>
</reference>
<keyword evidence="19" id="KW-1185">Reference proteome</keyword>
<evidence type="ECO:0000256" key="15">
    <source>
        <dbReference type="ARBA" id="ARBA00023310"/>
    </source>
</evidence>
<dbReference type="InterPro" id="IPR050053">
    <property type="entry name" value="ATPase_alpha/beta_chains"/>
</dbReference>
<dbReference type="Pfam" id="PF18269">
    <property type="entry name" value="T3SS_ATPase_C"/>
    <property type="match status" value="1"/>
</dbReference>
<proteinExistence type="inferred from homology"/>
<evidence type="ECO:0000256" key="12">
    <source>
        <dbReference type="ARBA" id="ARBA00022967"/>
    </source>
</evidence>
<dbReference type="Pfam" id="PF00006">
    <property type="entry name" value="ATP-synt_ab"/>
    <property type="match status" value="1"/>
</dbReference>
<evidence type="ECO:0000256" key="14">
    <source>
        <dbReference type="ARBA" id="ARBA00023225"/>
    </source>
</evidence>
<evidence type="ECO:0000313" key="19">
    <source>
        <dbReference type="Proteomes" id="UP001169764"/>
    </source>
</evidence>
<dbReference type="InterPro" id="IPR027417">
    <property type="entry name" value="P-loop_NTPase"/>
</dbReference>
<keyword evidence="15" id="KW-0066">ATP synthesis</keyword>
<keyword evidence="13" id="KW-0406">Ion transport</keyword>
<keyword evidence="9" id="KW-1005">Bacterial flagellum biogenesis</keyword>
<dbReference type="InterPro" id="IPR000194">
    <property type="entry name" value="ATPase_F1/V1/A1_a/bsu_nucl-bd"/>
</dbReference>
<keyword evidence="6" id="KW-0963">Cytoplasm</keyword>
<evidence type="ECO:0000256" key="5">
    <source>
        <dbReference type="ARBA" id="ARBA00022448"/>
    </source>
</evidence>
<evidence type="ECO:0000256" key="1">
    <source>
        <dbReference type="ARBA" id="ARBA00004496"/>
    </source>
</evidence>
<dbReference type="EC" id="7.1.2.2" evidence="3"/>
<dbReference type="InterPro" id="IPR020003">
    <property type="entry name" value="ATPase_a/bsu_AS"/>
</dbReference>
<dbReference type="InterPro" id="IPR005714">
    <property type="entry name" value="ATPase_T3SS_FliI/YscN"/>
</dbReference>
<evidence type="ECO:0000256" key="8">
    <source>
        <dbReference type="ARBA" id="ARBA00022781"/>
    </source>
</evidence>
<evidence type="ECO:0000256" key="4">
    <source>
        <dbReference type="ARBA" id="ARBA00020580"/>
    </source>
</evidence>
<dbReference type="Gene3D" id="3.40.50.12240">
    <property type="match status" value="1"/>
</dbReference>
<dbReference type="SMART" id="SM00382">
    <property type="entry name" value="AAA"/>
    <property type="match status" value="1"/>
</dbReference>
<comment type="similarity">
    <text evidence="2">Belongs to the ATPase alpha/beta chains family.</text>
</comment>
<dbReference type="CDD" id="cd01136">
    <property type="entry name" value="ATPase_flagellum-secretory_path_III"/>
    <property type="match status" value="1"/>
</dbReference>
<dbReference type="RefSeq" id="WP_303546165.1">
    <property type="nucleotide sequence ID" value="NZ_JAUOTP010000011.1"/>
</dbReference>